<dbReference type="PROSITE" id="PS50097">
    <property type="entry name" value="BTB"/>
    <property type="match status" value="1"/>
</dbReference>
<evidence type="ECO:0000259" key="1">
    <source>
        <dbReference type="PROSITE" id="PS50097"/>
    </source>
</evidence>
<dbReference type="PANTHER" id="PTHR11145">
    <property type="entry name" value="BTB/POZ DOMAIN-CONTAINING ADAPTER FOR CUL3-MEDIATED RHOA DEGRADATION PROTEIN FAMILY MEMBER"/>
    <property type="match status" value="1"/>
</dbReference>
<dbReference type="RefSeq" id="XP_025467187.1">
    <property type="nucleotide sequence ID" value="XM_025616271.1"/>
</dbReference>
<evidence type="ECO:0000313" key="2">
    <source>
        <dbReference type="EMBL" id="PWY86596.1"/>
    </source>
</evidence>
<keyword evidence="3" id="KW-1185">Reference proteome</keyword>
<organism evidence="2 3">
    <name type="scientific">Aspergillus sclerotioniger CBS 115572</name>
    <dbReference type="NCBI Taxonomy" id="1450535"/>
    <lineage>
        <taxon>Eukaryota</taxon>
        <taxon>Fungi</taxon>
        <taxon>Dikarya</taxon>
        <taxon>Ascomycota</taxon>
        <taxon>Pezizomycotina</taxon>
        <taxon>Eurotiomycetes</taxon>
        <taxon>Eurotiomycetidae</taxon>
        <taxon>Eurotiales</taxon>
        <taxon>Aspergillaceae</taxon>
        <taxon>Aspergillus</taxon>
        <taxon>Aspergillus subgen. Circumdati</taxon>
    </lineage>
</organism>
<name>A0A317WJG8_9EURO</name>
<protein>
    <recommendedName>
        <fullName evidence="1">BTB domain-containing protein</fullName>
    </recommendedName>
</protein>
<feature type="domain" description="BTB" evidence="1">
    <location>
        <begin position="13"/>
        <end position="80"/>
    </location>
</feature>
<dbReference type="Proteomes" id="UP000246702">
    <property type="component" value="Unassembled WGS sequence"/>
</dbReference>
<dbReference type="InterPro" id="IPR003131">
    <property type="entry name" value="T1-type_BTB"/>
</dbReference>
<dbReference type="InterPro" id="IPR011333">
    <property type="entry name" value="SKP1/BTB/POZ_sf"/>
</dbReference>
<dbReference type="PANTHER" id="PTHR11145:SF8">
    <property type="entry name" value="RE57120P"/>
    <property type="match status" value="1"/>
</dbReference>
<dbReference type="OrthoDB" id="2414723at2759"/>
<reference evidence="2 3" key="1">
    <citation type="submission" date="2016-12" db="EMBL/GenBank/DDBJ databases">
        <title>The genomes of Aspergillus section Nigri reveals drivers in fungal speciation.</title>
        <authorList>
            <consortium name="DOE Joint Genome Institute"/>
            <person name="Vesth T.C."/>
            <person name="Nybo J."/>
            <person name="Theobald S."/>
            <person name="Brandl J."/>
            <person name="Frisvad J.C."/>
            <person name="Nielsen K.F."/>
            <person name="Lyhne E.K."/>
            <person name="Kogle M.E."/>
            <person name="Kuo A."/>
            <person name="Riley R."/>
            <person name="Clum A."/>
            <person name="Nolan M."/>
            <person name="Lipzen A."/>
            <person name="Salamov A."/>
            <person name="Henrissat B."/>
            <person name="Wiebenga A."/>
            <person name="De Vries R.P."/>
            <person name="Grigoriev I.V."/>
            <person name="Mortensen U.H."/>
            <person name="Andersen M.R."/>
            <person name="Baker S.E."/>
        </authorList>
    </citation>
    <scope>NUCLEOTIDE SEQUENCE [LARGE SCALE GENOMIC DNA]</scope>
    <source>
        <strain evidence="2 3">CBS 115572</strain>
    </source>
</reference>
<sequence>MASSTPSCDSPEGQIVLEVGGQTFKTLRETLVHQSTFFASLLSGRWNSKSPDGSYYVDADPNLFEHVLRYLRRGVFPIFYDYDKCRHDYHMYLALLGEARYFGIHSLGDWLKNEGYHDAVEVSLTLKTISDTRRHHESLPPCGHVEHQLIRQEDKIYQYCNGDENKLAGCEVKTRYQLLLVKRFIRFNPRKCLM</sequence>
<dbReference type="Gene3D" id="3.30.710.10">
    <property type="entry name" value="Potassium Channel Kv1.1, Chain A"/>
    <property type="match status" value="1"/>
</dbReference>
<dbReference type="GO" id="GO:0051260">
    <property type="term" value="P:protein homooligomerization"/>
    <property type="evidence" value="ECO:0007669"/>
    <property type="project" value="InterPro"/>
</dbReference>
<evidence type="ECO:0000313" key="3">
    <source>
        <dbReference type="Proteomes" id="UP000246702"/>
    </source>
</evidence>
<comment type="caution">
    <text evidence="2">The sequence shown here is derived from an EMBL/GenBank/DDBJ whole genome shotgun (WGS) entry which is preliminary data.</text>
</comment>
<accession>A0A317WJG8</accession>
<dbReference type="GeneID" id="37118414"/>
<dbReference type="EMBL" id="MSFK01000015">
    <property type="protein sequence ID" value="PWY86596.1"/>
    <property type="molecule type" value="Genomic_DNA"/>
</dbReference>
<dbReference type="SUPFAM" id="SSF54695">
    <property type="entry name" value="POZ domain"/>
    <property type="match status" value="1"/>
</dbReference>
<dbReference type="STRING" id="1450535.A0A317WJG8"/>
<proteinExistence type="predicted"/>
<dbReference type="CDD" id="cd18316">
    <property type="entry name" value="BTB_POZ_KCTD-like"/>
    <property type="match status" value="1"/>
</dbReference>
<gene>
    <name evidence="2" type="ORF">BO94DRAFT_597322</name>
</gene>
<dbReference type="InterPro" id="IPR045068">
    <property type="entry name" value="BACURD1-3"/>
</dbReference>
<dbReference type="AlphaFoldDB" id="A0A317WJG8"/>
<dbReference type="Pfam" id="PF02214">
    <property type="entry name" value="BTB_2"/>
    <property type="match status" value="1"/>
</dbReference>
<dbReference type="InterPro" id="IPR000210">
    <property type="entry name" value="BTB/POZ_dom"/>
</dbReference>